<reference evidence="3" key="2">
    <citation type="submission" date="2018-10" db="UniProtKB">
        <authorList>
            <consortium name="EnsemblPlants"/>
        </authorList>
    </citation>
    <scope>IDENTIFICATION</scope>
</reference>
<evidence type="ECO:0000313" key="4">
    <source>
        <dbReference type="Proteomes" id="UP000019116"/>
    </source>
</evidence>
<feature type="transmembrane region" description="Helical" evidence="2">
    <location>
        <begin position="165"/>
        <end position="184"/>
    </location>
</feature>
<feature type="region of interest" description="Disordered" evidence="1">
    <location>
        <begin position="325"/>
        <end position="349"/>
    </location>
</feature>
<sequence>MERGPDGAALGALGLAGICRETFVFIRARRPGFASMAGELVGLSLSRLAHVAISRAFLSRAVAASDAGAGSVRLAANWGSFFLVEAACLLCVVLPSLSFAAYLVHSAAPRYGFVDDRDARSIAHELRTVPRFLASGHASTFQGNSRRAARALKVGWRLVVTTFDAFLLLLGYTALFGAAAWLAHHHLLAAAAPGEEIGVQLPRTAVLLAGAAYLAGAAHIGAVWRVACVMLVLEDDWGFRSMHVSDELLAGKFWAAAPVLWTLDGCIVAVQLAFGALVVDNSIGLGVCLRVAAGMVMAAALWLAVMAGQVAQVVVYFVCKSNHRGSSEGTTANNLEDVGRRGRATRKRQ</sequence>
<evidence type="ECO:0000256" key="2">
    <source>
        <dbReference type="SAM" id="Phobius"/>
    </source>
</evidence>
<dbReference type="Proteomes" id="UP000019116">
    <property type="component" value="Chromosome 7B"/>
</dbReference>
<organism evidence="3">
    <name type="scientific">Triticum aestivum</name>
    <name type="common">Wheat</name>
    <dbReference type="NCBI Taxonomy" id="4565"/>
    <lineage>
        <taxon>Eukaryota</taxon>
        <taxon>Viridiplantae</taxon>
        <taxon>Streptophyta</taxon>
        <taxon>Embryophyta</taxon>
        <taxon>Tracheophyta</taxon>
        <taxon>Spermatophyta</taxon>
        <taxon>Magnoliopsida</taxon>
        <taxon>Liliopsida</taxon>
        <taxon>Poales</taxon>
        <taxon>Poaceae</taxon>
        <taxon>BOP clade</taxon>
        <taxon>Pooideae</taxon>
        <taxon>Triticodae</taxon>
        <taxon>Triticeae</taxon>
        <taxon>Triticinae</taxon>
        <taxon>Triticum</taxon>
    </lineage>
</organism>
<feature type="transmembrane region" description="Helical" evidence="2">
    <location>
        <begin position="81"/>
        <end position="104"/>
    </location>
</feature>
<keyword evidence="4" id="KW-1185">Reference proteome</keyword>
<name>A0A3B6SSM8_WHEAT</name>
<dbReference type="EnsemblPlants" id="TraesCS7B02G376600.1">
    <property type="protein sequence ID" value="TraesCS7B02G376600.1.cds1"/>
    <property type="gene ID" value="TraesCS7B02G376600"/>
</dbReference>
<keyword evidence="2" id="KW-0812">Transmembrane</keyword>
<dbReference type="Gramene" id="TraesCS7B03G1012300.1">
    <property type="protein sequence ID" value="TraesCS7B03G1012300.1.CDS1"/>
    <property type="gene ID" value="TraesCS7B03G1012300"/>
</dbReference>
<dbReference type="OrthoDB" id="1908649at2759"/>
<dbReference type="Gramene" id="TraesNOR7B03G04269610.1">
    <property type="protein sequence ID" value="TraesNOR7B03G04269610.1.CDS1"/>
    <property type="gene ID" value="TraesNOR7B03G04269610"/>
</dbReference>
<reference evidence="3" key="1">
    <citation type="submission" date="2018-08" db="EMBL/GenBank/DDBJ databases">
        <authorList>
            <person name="Rossello M."/>
        </authorList>
    </citation>
    <scope>NUCLEOTIDE SEQUENCE [LARGE SCALE GENOMIC DNA]</scope>
    <source>
        <strain evidence="3">cv. Chinese Spring</strain>
    </source>
</reference>
<dbReference type="PANTHER" id="PTHR33133">
    <property type="entry name" value="OS08G0107100 PROTEIN-RELATED"/>
    <property type="match status" value="1"/>
</dbReference>
<dbReference type="GO" id="GO:0016020">
    <property type="term" value="C:membrane"/>
    <property type="evidence" value="ECO:0000318"/>
    <property type="project" value="GO_Central"/>
</dbReference>
<feature type="transmembrane region" description="Helical" evidence="2">
    <location>
        <begin position="253"/>
        <end position="279"/>
    </location>
</feature>
<feature type="transmembrane region" description="Helical" evidence="2">
    <location>
        <begin position="205"/>
        <end position="233"/>
    </location>
</feature>
<keyword evidence="2" id="KW-0472">Membrane</keyword>
<dbReference type="PANTHER" id="PTHR33133:SF15">
    <property type="entry name" value="DUF4220 DOMAIN-CONTAINING PROTEIN"/>
    <property type="match status" value="1"/>
</dbReference>
<accession>A0A3B6SSM8</accession>
<dbReference type="AlphaFoldDB" id="A0A3B6SSM8"/>
<protein>
    <submittedName>
        <fullName evidence="3">Uncharacterized protein</fullName>
    </submittedName>
</protein>
<feature type="transmembrane region" description="Helical" evidence="2">
    <location>
        <begin position="291"/>
        <end position="318"/>
    </location>
</feature>
<dbReference type="Gramene" id="TraesCS7B02G376600.1">
    <property type="protein sequence ID" value="TraesCS7B02G376600.1.cds1"/>
    <property type="gene ID" value="TraesCS7B02G376600"/>
</dbReference>
<proteinExistence type="predicted"/>
<evidence type="ECO:0000313" key="3">
    <source>
        <dbReference type="EnsemblPlants" id="TraesCS7B02G376600.1.cds1"/>
    </source>
</evidence>
<evidence type="ECO:0000256" key="1">
    <source>
        <dbReference type="SAM" id="MobiDB-lite"/>
    </source>
</evidence>
<keyword evidence="2" id="KW-1133">Transmembrane helix</keyword>
<dbReference type="OMA" id="RLAANWG"/>